<dbReference type="InterPro" id="IPR009079">
    <property type="entry name" value="4_helix_cytokine-like_core"/>
</dbReference>
<dbReference type="SUPFAM" id="SSF47266">
    <property type="entry name" value="4-helical cytokines"/>
    <property type="match status" value="1"/>
</dbReference>
<protein>
    <submittedName>
        <fullName evidence="8">Interferon phi 3</fullName>
    </submittedName>
</protein>
<evidence type="ECO:0000256" key="7">
    <source>
        <dbReference type="SAM" id="SignalP"/>
    </source>
</evidence>
<evidence type="ECO:0000313" key="8">
    <source>
        <dbReference type="EMBL" id="KAI7803820.1"/>
    </source>
</evidence>
<evidence type="ECO:0000256" key="5">
    <source>
        <dbReference type="ARBA" id="ARBA00023157"/>
    </source>
</evidence>
<evidence type="ECO:0000256" key="3">
    <source>
        <dbReference type="ARBA" id="ARBA00022525"/>
    </source>
</evidence>
<keyword evidence="5" id="KW-1015">Disulfide bond</keyword>
<name>A0A9W7WLM2_TRIRA</name>
<feature type="signal peptide" evidence="7">
    <location>
        <begin position="1"/>
        <end position="20"/>
    </location>
</feature>
<evidence type="ECO:0000256" key="6">
    <source>
        <dbReference type="RuleBase" id="RU000436"/>
    </source>
</evidence>
<keyword evidence="3" id="KW-0964">Secreted</keyword>
<dbReference type="PANTHER" id="PTHR11691:SF62">
    <property type="entry name" value="INTERFERON PHI 2-RELATED"/>
    <property type="match status" value="1"/>
</dbReference>
<dbReference type="Gene3D" id="1.20.1250.10">
    <property type="match status" value="1"/>
</dbReference>
<dbReference type="AlphaFoldDB" id="A0A9W7WLM2"/>
<dbReference type="GO" id="GO:0051607">
    <property type="term" value="P:defense response to virus"/>
    <property type="evidence" value="ECO:0007669"/>
    <property type="project" value="UniProtKB-KW"/>
</dbReference>
<dbReference type="GO" id="GO:0005125">
    <property type="term" value="F:cytokine activity"/>
    <property type="evidence" value="ECO:0007669"/>
    <property type="project" value="UniProtKB-KW"/>
</dbReference>
<evidence type="ECO:0000256" key="1">
    <source>
        <dbReference type="ARBA" id="ARBA00004613"/>
    </source>
</evidence>
<comment type="similarity">
    <text evidence="6">Belongs to the alpha/beta interferon family.</text>
</comment>
<comment type="subcellular location">
    <subcellularLocation>
        <location evidence="1">Secreted</location>
    </subcellularLocation>
</comment>
<keyword evidence="4 6" id="KW-0051">Antiviral defense</keyword>
<dbReference type="Proteomes" id="UP001059041">
    <property type="component" value="Linkage Group LG11"/>
</dbReference>
<sequence>MDLHRMAWLCTIICFAHVYSFPTNCILQKHLMKRSYTLLDTMGGLFPAQCLEDDVSVTFPQNVFDSNKTQQDGVEKAIYQTLQNIDALFENDGVPDKWNEEKLDGFLHTIYRQINDSKCILSKSEDGQDLDKDAALKVYFDTISANMKQKNFSYCAWEVVRKEVLRILDYILNHNTDNML</sequence>
<dbReference type="GO" id="GO:0005126">
    <property type="term" value="F:cytokine receptor binding"/>
    <property type="evidence" value="ECO:0007669"/>
    <property type="project" value="InterPro"/>
</dbReference>
<dbReference type="PRINTS" id="PR00266">
    <property type="entry name" value="INTERFERONAB"/>
</dbReference>
<evidence type="ECO:0000256" key="2">
    <source>
        <dbReference type="ARBA" id="ARBA00022514"/>
    </source>
</evidence>
<keyword evidence="9" id="KW-1185">Reference proteome</keyword>
<dbReference type="EMBL" id="JAFHDT010000011">
    <property type="protein sequence ID" value="KAI7803820.1"/>
    <property type="molecule type" value="Genomic_DNA"/>
</dbReference>
<dbReference type="SMART" id="SM00076">
    <property type="entry name" value="IFabd"/>
    <property type="match status" value="1"/>
</dbReference>
<dbReference type="GO" id="GO:0005615">
    <property type="term" value="C:extracellular space"/>
    <property type="evidence" value="ECO:0007669"/>
    <property type="project" value="UniProtKB-KW"/>
</dbReference>
<comment type="caution">
    <text evidence="8">The sequence shown here is derived from an EMBL/GenBank/DDBJ whole genome shotgun (WGS) entry which is preliminary data.</text>
</comment>
<proteinExistence type="inferred from homology"/>
<dbReference type="InterPro" id="IPR000471">
    <property type="entry name" value="Interferon_alpha/beta/delta"/>
</dbReference>
<dbReference type="PANTHER" id="PTHR11691">
    <property type="entry name" value="TYPE I INTERFERON"/>
    <property type="match status" value="1"/>
</dbReference>
<evidence type="ECO:0000256" key="4">
    <source>
        <dbReference type="ARBA" id="ARBA00023118"/>
    </source>
</evidence>
<keyword evidence="7" id="KW-0732">Signal</keyword>
<gene>
    <name evidence="8" type="ORF">IRJ41_012066</name>
</gene>
<accession>A0A9W7WLM2</accession>
<feature type="chain" id="PRO_5040844406" evidence="7">
    <location>
        <begin position="21"/>
        <end position="180"/>
    </location>
</feature>
<reference evidence="8" key="1">
    <citation type="submission" date="2021-02" db="EMBL/GenBank/DDBJ databases">
        <title>Comparative genomics reveals that relaxation of natural selection precedes convergent phenotypic evolution of cavefish.</title>
        <authorList>
            <person name="Peng Z."/>
        </authorList>
    </citation>
    <scope>NUCLEOTIDE SEQUENCE</scope>
    <source>
        <tissue evidence="8">Muscle</tissue>
    </source>
</reference>
<evidence type="ECO:0000313" key="9">
    <source>
        <dbReference type="Proteomes" id="UP001059041"/>
    </source>
</evidence>
<organism evidence="8 9">
    <name type="scientific">Triplophysa rosa</name>
    <name type="common">Cave loach</name>
    <dbReference type="NCBI Taxonomy" id="992332"/>
    <lineage>
        <taxon>Eukaryota</taxon>
        <taxon>Metazoa</taxon>
        <taxon>Chordata</taxon>
        <taxon>Craniata</taxon>
        <taxon>Vertebrata</taxon>
        <taxon>Euteleostomi</taxon>
        <taxon>Actinopterygii</taxon>
        <taxon>Neopterygii</taxon>
        <taxon>Teleostei</taxon>
        <taxon>Ostariophysi</taxon>
        <taxon>Cypriniformes</taxon>
        <taxon>Nemacheilidae</taxon>
        <taxon>Triplophysa</taxon>
    </lineage>
</organism>
<keyword evidence="2 6" id="KW-0202">Cytokine</keyword>
<dbReference type="Pfam" id="PF00143">
    <property type="entry name" value="Interferon"/>
    <property type="match status" value="1"/>
</dbReference>